<dbReference type="PRINTS" id="PR00421">
    <property type="entry name" value="THIOREDOXIN"/>
</dbReference>
<dbReference type="SUPFAM" id="SSF52833">
    <property type="entry name" value="Thioredoxin-like"/>
    <property type="match status" value="1"/>
</dbReference>
<dbReference type="OrthoDB" id="2121326at2759"/>
<organism evidence="14 15">
    <name type="scientific">Zostera marina</name>
    <name type="common">Eelgrass</name>
    <dbReference type="NCBI Taxonomy" id="29655"/>
    <lineage>
        <taxon>Eukaryota</taxon>
        <taxon>Viridiplantae</taxon>
        <taxon>Streptophyta</taxon>
        <taxon>Embryophyta</taxon>
        <taxon>Tracheophyta</taxon>
        <taxon>Spermatophyta</taxon>
        <taxon>Magnoliopsida</taxon>
        <taxon>Liliopsida</taxon>
        <taxon>Zosteraceae</taxon>
        <taxon>Zostera</taxon>
    </lineage>
</organism>
<protein>
    <recommendedName>
        <fullName evidence="11">Thioredoxin-like protein CITRX, chloroplastic</fullName>
    </recommendedName>
    <alternativeName>
        <fullName evidence="12">Cf-9-interacting thioredoxin</fullName>
    </alternativeName>
</protein>
<keyword evidence="8" id="KW-1015">Disulfide bond</keyword>
<keyword evidence="15" id="KW-1185">Reference proteome</keyword>
<sequence length="201" mass="22440">MTTVVAPLALFSPGRTYSNLFLYFSSCLPPPLFNNVAISKKKSTRAPSSLSVLHTANGAATSRRLDVDVDVDVDDEEDEDGTRSENYLREDYLVKKVSAKDVHDLLKGGKTTVPLIVDFYATWCGPCILMAQDLELLAVEYETSALFVKVDTDEEHEFARNMQVRGLPTLYFFSPDPNKDAIRTEGLVPPEMIKNIIDNEM</sequence>
<evidence type="ECO:0000256" key="4">
    <source>
        <dbReference type="ARBA" id="ARBA00022640"/>
    </source>
</evidence>
<dbReference type="PANTHER" id="PTHR47834">
    <property type="entry name" value="THIOREDOXIN-LIKE PROTEIN CITRX, CHLOROPLASTIC"/>
    <property type="match status" value="1"/>
</dbReference>
<comment type="caution">
    <text evidence="14">The sequence shown here is derived from an EMBL/GenBank/DDBJ whole genome shotgun (WGS) entry which is preliminary data.</text>
</comment>
<evidence type="ECO:0000256" key="3">
    <source>
        <dbReference type="ARBA" id="ARBA00022528"/>
    </source>
</evidence>
<dbReference type="AlphaFoldDB" id="A0A0K9P475"/>
<dbReference type="GO" id="GO:0015036">
    <property type="term" value="F:disulfide oxidoreductase activity"/>
    <property type="evidence" value="ECO:0000318"/>
    <property type="project" value="GO_Central"/>
</dbReference>
<dbReference type="Gene3D" id="3.40.30.10">
    <property type="entry name" value="Glutaredoxin"/>
    <property type="match status" value="1"/>
</dbReference>
<evidence type="ECO:0000256" key="1">
    <source>
        <dbReference type="ARBA" id="ARBA00004229"/>
    </source>
</evidence>
<dbReference type="GO" id="GO:0015035">
    <property type="term" value="F:protein-disulfide reductase activity"/>
    <property type="evidence" value="ECO:0007669"/>
    <property type="project" value="InterPro"/>
</dbReference>
<keyword evidence="4" id="KW-0934">Plastid</keyword>
<keyword evidence="6" id="KW-0249">Electron transport</keyword>
<dbReference type="FunFam" id="3.40.30.10:FF:000149">
    <property type="entry name" value="Thioredoxin-like protein CITRX, chloroplastic"/>
    <property type="match status" value="1"/>
</dbReference>
<comment type="similarity">
    <text evidence="10">Belongs to the thioredoxin family. Plant CITRX-type subfamily.</text>
</comment>
<dbReference type="PROSITE" id="PS51352">
    <property type="entry name" value="THIOREDOXIN_2"/>
    <property type="match status" value="1"/>
</dbReference>
<feature type="domain" description="Thioredoxin" evidence="13">
    <location>
        <begin position="62"/>
        <end position="201"/>
    </location>
</feature>
<dbReference type="EMBL" id="LFYR01001279">
    <property type="protein sequence ID" value="KMZ62990.1"/>
    <property type="molecule type" value="Genomic_DNA"/>
</dbReference>
<dbReference type="InterPro" id="IPR036249">
    <property type="entry name" value="Thioredoxin-like_sf"/>
</dbReference>
<dbReference type="InterPro" id="IPR013766">
    <property type="entry name" value="Thioredoxin_domain"/>
</dbReference>
<evidence type="ECO:0000256" key="9">
    <source>
        <dbReference type="ARBA" id="ARBA00023284"/>
    </source>
</evidence>
<dbReference type="InterPro" id="IPR044182">
    <property type="entry name" value="CITRX"/>
</dbReference>
<dbReference type="GO" id="GO:0009657">
    <property type="term" value="P:plastid organization"/>
    <property type="evidence" value="ECO:0000318"/>
    <property type="project" value="GO_Central"/>
</dbReference>
<dbReference type="CDD" id="cd02947">
    <property type="entry name" value="TRX_family"/>
    <property type="match status" value="1"/>
</dbReference>
<gene>
    <name evidence="14" type="ORF">ZOSMA_42G00310</name>
</gene>
<evidence type="ECO:0000256" key="5">
    <source>
        <dbReference type="ARBA" id="ARBA00022946"/>
    </source>
</evidence>
<evidence type="ECO:0000313" key="15">
    <source>
        <dbReference type="Proteomes" id="UP000036987"/>
    </source>
</evidence>
<dbReference type="GO" id="GO:0045454">
    <property type="term" value="P:cell redox homeostasis"/>
    <property type="evidence" value="ECO:0007669"/>
    <property type="project" value="InterPro"/>
</dbReference>
<keyword evidence="9" id="KW-0676">Redox-active center</keyword>
<dbReference type="STRING" id="29655.A0A0K9P475"/>
<reference evidence="15" key="1">
    <citation type="journal article" date="2016" name="Nature">
        <title>The genome of the seagrass Zostera marina reveals angiosperm adaptation to the sea.</title>
        <authorList>
            <person name="Olsen J.L."/>
            <person name="Rouze P."/>
            <person name="Verhelst B."/>
            <person name="Lin Y.-C."/>
            <person name="Bayer T."/>
            <person name="Collen J."/>
            <person name="Dattolo E."/>
            <person name="De Paoli E."/>
            <person name="Dittami S."/>
            <person name="Maumus F."/>
            <person name="Michel G."/>
            <person name="Kersting A."/>
            <person name="Lauritano C."/>
            <person name="Lohaus R."/>
            <person name="Toepel M."/>
            <person name="Tonon T."/>
            <person name="Vanneste K."/>
            <person name="Amirebrahimi M."/>
            <person name="Brakel J."/>
            <person name="Bostroem C."/>
            <person name="Chovatia M."/>
            <person name="Grimwood J."/>
            <person name="Jenkins J.W."/>
            <person name="Jueterbock A."/>
            <person name="Mraz A."/>
            <person name="Stam W.T."/>
            <person name="Tice H."/>
            <person name="Bornberg-Bauer E."/>
            <person name="Green P.J."/>
            <person name="Pearson G.A."/>
            <person name="Procaccini G."/>
            <person name="Duarte C.M."/>
            <person name="Schmutz J."/>
            <person name="Reusch T.B.H."/>
            <person name="Van de Peer Y."/>
        </authorList>
    </citation>
    <scope>NUCLEOTIDE SEQUENCE [LARGE SCALE GENOMIC DNA]</scope>
    <source>
        <strain evidence="15">cv. Finnish</strain>
    </source>
</reference>
<name>A0A0K9P475_ZOSMR</name>
<evidence type="ECO:0000256" key="10">
    <source>
        <dbReference type="ARBA" id="ARBA00024039"/>
    </source>
</evidence>
<dbReference type="GO" id="GO:0009507">
    <property type="term" value="C:chloroplast"/>
    <property type="evidence" value="ECO:0007669"/>
    <property type="project" value="UniProtKB-SubCell"/>
</dbReference>
<evidence type="ECO:0000256" key="2">
    <source>
        <dbReference type="ARBA" id="ARBA00022448"/>
    </source>
</evidence>
<dbReference type="Pfam" id="PF00085">
    <property type="entry name" value="Thioredoxin"/>
    <property type="match status" value="1"/>
</dbReference>
<keyword evidence="3" id="KW-0150">Chloroplast</keyword>
<dbReference type="PANTHER" id="PTHR47834:SF2">
    <property type="entry name" value="THIOREDOXIN-LIKE PROTEIN CITRX, CHLOROPLASTIC"/>
    <property type="match status" value="1"/>
</dbReference>
<evidence type="ECO:0000256" key="7">
    <source>
        <dbReference type="ARBA" id="ARBA00023002"/>
    </source>
</evidence>
<dbReference type="Proteomes" id="UP000036987">
    <property type="component" value="Unassembled WGS sequence"/>
</dbReference>
<evidence type="ECO:0000313" key="14">
    <source>
        <dbReference type="EMBL" id="KMZ62990.1"/>
    </source>
</evidence>
<evidence type="ECO:0000256" key="11">
    <source>
        <dbReference type="ARBA" id="ARBA00071708"/>
    </source>
</evidence>
<evidence type="ECO:0000256" key="12">
    <source>
        <dbReference type="ARBA" id="ARBA00078686"/>
    </source>
</evidence>
<evidence type="ECO:0000256" key="8">
    <source>
        <dbReference type="ARBA" id="ARBA00023157"/>
    </source>
</evidence>
<keyword evidence="7" id="KW-0560">Oxidoreductase</keyword>
<evidence type="ECO:0000256" key="6">
    <source>
        <dbReference type="ARBA" id="ARBA00022982"/>
    </source>
</evidence>
<keyword evidence="5" id="KW-0809">Transit peptide</keyword>
<keyword evidence="2" id="KW-0813">Transport</keyword>
<proteinExistence type="inferred from homology"/>
<comment type="subcellular location">
    <subcellularLocation>
        <location evidence="1">Plastid</location>
        <location evidence="1">Chloroplast</location>
    </subcellularLocation>
</comment>
<accession>A0A0K9P475</accession>
<evidence type="ECO:0000259" key="13">
    <source>
        <dbReference type="PROSITE" id="PS51352"/>
    </source>
</evidence>